<reference evidence="4" key="1">
    <citation type="submission" date="2020-08" db="EMBL/GenBank/DDBJ databases">
        <title>Multicomponent nature underlies the extraordinary mechanical properties of spider dragline silk.</title>
        <authorList>
            <person name="Kono N."/>
            <person name="Nakamura H."/>
            <person name="Mori M."/>
            <person name="Yoshida Y."/>
            <person name="Ohtoshi R."/>
            <person name="Malay A.D."/>
            <person name="Moran D.A.P."/>
            <person name="Tomita M."/>
            <person name="Numata K."/>
            <person name="Arakawa K."/>
        </authorList>
    </citation>
    <scope>NUCLEOTIDE SEQUENCE</scope>
</reference>
<evidence type="ECO:0000256" key="1">
    <source>
        <dbReference type="ARBA" id="ARBA00022614"/>
    </source>
</evidence>
<dbReference type="AlphaFoldDB" id="A0A8X6MWL7"/>
<evidence type="ECO:0000313" key="4">
    <source>
        <dbReference type="EMBL" id="GFS81561.1"/>
    </source>
</evidence>
<dbReference type="EMBL" id="BMAW01003025">
    <property type="protein sequence ID" value="GFS81561.1"/>
    <property type="molecule type" value="Genomic_DNA"/>
</dbReference>
<accession>A0A8X6MWL7</accession>
<keyword evidence="5" id="KW-1185">Reference proteome</keyword>
<keyword evidence="1" id="KW-0433">Leucine-rich repeat</keyword>
<comment type="caution">
    <text evidence="4">The sequence shown here is derived from an EMBL/GenBank/DDBJ whole genome shotgun (WGS) entry which is preliminary data.</text>
</comment>
<dbReference type="PANTHER" id="PTHR24369:SF210">
    <property type="entry name" value="CHAOPTIN-RELATED"/>
    <property type="match status" value="1"/>
</dbReference>
<evidence type="ECO:0000256" key="3">
    <source>
        <dbReference type="ARBA" id="ARBA00022737"/>
    </source>
</evidence>
<dbReference type="Gene3D" id="3.80.10.10">
    <property type="entry name" value="Ribonuclease Inhibitor"/>
    <property type="match status" value="1"/>
</dbReference>
<keyword evidence="2" id="KW-0732">Signal</keyword>
<dbReference type="GO" id="GO:0005886">
    <property type="term" value="C:plasma membrane"/>
    <property type="evidence" value="ECO:0007669"/>
    <property type="project" value="TreeGrafter"/>
</dbReference>
<dbReference type="InterPro" id="IPR032675">
    <property type="entry name" value="LRR_dom_sf"/>
</dbReference>
<name>A0A8X6MWL7_NEPPI</name>
<organism evidence="4 5">
    <name type="scientific">Nephila pilipes</name>
    <name type="common">Giant wood spider</name>
    <name type="synonym">Nephila maculata</name>
    <dbReference type="NCBI Taxonomy" id="299642"/>
    <lineage>
        <taxon>Eukaryota</taxon>
        <taxon>Metazoa</taxon>
        <taxon>Ecdysozoa</taxon>
        <taxon>Arthropoda</taxon>
        <taxon>Chelicerata</taxon>
        <taxon>Arachnida</taxon>
        <taxon>Araneae</taxon>
        <taxon>Araneomorphae</taxon>
        <taxon>Entelegynae</taxon>
        <taxon>Araneoidea</taxon>
        <taxon>Nephilidae</taxon>
        <taxon>Nephila</taxon>
    </lineage>
</organism>
<dbReference type="Proteomes" id="UP000887013">
    <property type="component" value="Unassembled WGS sequence"/>
</dbReference>
<dbReference type="OrthoDB" id="6431953at2759"/>
<dbReference type="InterPro" id="IPR050541">
    <property type="entry name" value="LRR_TM_domain-containing"/>
</dbReference>
<proteinExistence type="predicted"/>
<keyword evidence="3" id="KW-0677">Repeat</keyword>
<dbReference type="SUPFAM" id="SSF52058">
    <property type="entry name" value="L domain-like"/>
    <property type="match status" value="1"/>
</dbReference>
<evidence type="ECO:0000313" key="5">
    <source>
        <dbReference type="Proteomes" id="UP000887013"/>
    </source>
</evidence>
<sequence length="220" mass="25233">MDYEYSICTAFRRSVRGSREINEISHENSLESQILSQEEFSTSLAEIEEVLNFRPLVADSDDPNDFSVITLGHFLIGLELKSVPKPDYTSEKIPIRERWNRIKEIDEKQFVRLARLKSLMLENNDIVYLKEISWKKVPKSLKYIGLTGNPIICDCNIRWINTTILANVTIRGTCSSRSHKEITIRSAVSHWLKKCDKDGNIVTRTKSSYTSPISLHLSGV</sequence>
<protein>
    <submittedName>
        <fullName evidence="4">Uncharacterized protein</fullName>
    </submittedName>
</protein>
<evidence type="ECO:0000256" key="2">
    <source>
        <dbReference type="ARBA" id="ARBA00022729"/>
    </source>
</evidence>
<gene>
    <name evidence="4" type="primary">X975_00963</name>
    <name evidence="4" type="ORF">NPIL_172381</name>
</gene>
<dbReference type="PANTHER" id="PTHR24369">
    <property type="entry name" value="ANTIGEN BSP, PUTATIVE-RELATED"/>
    <property type="match status" value="1"/>
</dbReference>